<evidence type="ECO:0000256" key="4">
    <source>
        <dbReference type="ARBA" id="ARBA00022692"/>
    </source>
</evidence>
<evidence type="ECO:0000313" key="16">
    <source>
        <dbReference type="Proteomes" id="UP001597545"/>
    </source>
</evidence>
<feature type="domain" description="TonB-dependent receptor plug" evidence="14">
    <location>
        <begin position="121"/>
        <end position="224"/>
    </location>
</feature>
<dbReference type="InterPro" id="IPR037066">
    <property type="entry name" value="Plug_dom_sf"/>
</dbReference>
<evidence type="ECO:0000256" key="12">
    <source>
        <dbReference type="SAM" id="SignalP"/>
    </source>
</evidence>
<evidence type="ECO:0000256" key="10">
    <source>
        <dbReference type="PROSITE-ProRule" id="PRU01360"/>
    </source>
</evidence>
<evidence type="ECO:0000256" key="5">
    <source>
        <dbReference type="ARBA" id="ARBA00022729"/>
    </source>
</evidence>
<feature type="domain" description="TonB-dependent receptor-like beta-barrel" evidence="13">
    <location>
        <begin position="316"/>
        <end position="749"/>
    </location>
</feature>
<accession>A0ABW5KGY4</accession>
<feature type="signal peptide" evidence="12">
    <location>
        <begin position="1"/>
        <end position="24"/>
    </location>
</feature>
<evidence type="ECO:0000256" key="7">
    <source>
        <dbReference type="ARBA" id="ARBA00023136"/>
    </source>
</evidence>
<evidence type="ECO:0000256" key="6">
    <source>
        <dbReference type="ARBA" id="ARBA00023077"/>
    </source>
</evidence>
<evidence type="ECO:0000259" key="13">
    <source>
        <dbReference type="Pfam" id="PF00593"/>
    </source>
</evidence>
<keyword evidence="16" id="KW-1185">Reference proteome</keyword>
<evidence type="ECO:0000256" key="11">
    <source>
        <dbReference type="RuleBase" id="RU003357"/>
    </source>
</evidence>
<keyword evidence="3 10" id="KW-1134">Transmembrane beta strand</keyword>
<evidence type="ECO:0000259" key="14">
    <source>
        <dbReference type="Pfam" id="PF07715"/>
    </source>
</evidence>
<dbReference type="InterPro" id="IPR000531">
    <property type="entry name" value="Beta-barrel_TonB"/>
</dbReference>
<sequence>MKQNSTFFLTICLLLSFLATIAQQNTQTYTLRILSANTPVPAASVRIDQHVQLTDETGQVTFQALPGTSPLIEVSAIGYKSLKQKVKLGQPGTALSLSLDKDDKQIEEVEVVGFTKVQEVNKQAYNVTAIDATKLYNTTMNISNALDRVPGVRVRRSGGVGSDFNLSLNGFSGNHIRYFIDGIPMDNLGSSFQINNIPVNMAERVEVYKGVVPIWLGSDALGGAINIVTSTKPRSYLDVSYGYGSFNTHRTVINTGYVSKSGFTVQLNAYQNYSDNDYRVQVDAADINTGAYTPHASLKRFHDKFHNEAIIAQVGLVNKSYADRLLFGITLGQNYKEIQTGARMSTVFGGIHRRGNTIMPSLKYQKTDLISGLDIAFNANFNLGTEQNIDTLNRRYDWYGNFKDNGSNGERSRQLYEYKNNEGLATLSANYQFSERQSLSLGNTTTTFNRTGQNKLDPESSLYERGKKTVKNILGVGYNYDVDGLWSTTVFGKYLYQQNKDADIQSTGSNEFGYGIASTFFPRPTLQVKASYELTNRLPTPYELFGDVENQEGNFNLRPEHSHNINVGAIYDWRSGEDHRFSVGGNLIYRYAFDFIYNRFNNNQTKLIADNREGVSTRGGDAEFRYSYKNWLNFGGSMTYQYLQNKQKYEDGYTSVSPLYNDQMPNIPYLFGNSNIGVALRNLGGSGNVLNINYNLLYVHRFWLYWPSLGGNSVTDEKREIPEQLSHDLSVIYSVKNGRYNIGLEVNNITNDRLYDNFSLQKPGRSFTVNLRYYLQKAN</sequence>
<proteinExistence type="inferred from homology"/>
<evidence type="ECO:0000256" key="3">
    <source>
        <dbReference type="ARBA" id="ARBA00022452"/>
    </source>
</evidence>
<dbReference type="InterPro" id="IPR036942">
    <property type="entry name" value="Beta-barrel_TonB_sf"/>
</dbReference>
<dbReference type="Proteomes" id="UP001597545">
    <property type="component" value="Unassembled WGS sequence"/>
</dbReference>
<feature type="chain" id="PRO_5046126490" evidence="12">
    <location>
        <begin position="25"/>
        <end position="779"/>
    </location>
</feature>
<dbReference type="Pfam" id="PF07715">
    <property type="entry name" value="Plug"/>
    <property type="match status" value="1"/>
</dbReference>
<evidence type="ECO:0000256" key="9">
    <source>
        <dbReference type="ARBA" id="ARBA00023237"/>
    </source>
</evidence>
<dbReference type="PANTHER" id="PTHR30069">
    <property type="entry name" value="TONB-DEPENDENT OUTER MEMBRANE RECEPTOR"/>
    <property type="match status" value="1"/>
</dbReference>
<keyword evidence="5 12" id="KW-0732">Signal</keyword>
<reference evidence="16" key="1">
    <citation type="journal article" date="2019" name="Int. J. Syst. Evol. Microbiol.">
        <title>The Global Catalogue of Microorganisms (GCM) 10K type strain sequencing project: providing services to taxonomists for standard genome sequencing and annotation.</title>
        <authorList>
            <consortium name="The Broad Institute Genomics Platform"/>
            <consortium name="The Broad Institute Genome Sequencing Center for Infectious Disease"/>
            <person name="Wu L."/>
            <person name="Ma J."/>
        </authorList>
    </citation>
    <scope>NUCLEOTIDE SEQUENCE [LARGE SCALE GENOMIC DNA]</scope>
    <source>
        <strain evidence="16">KCTC 42662</strain>
    </source>
</reference>
<organism evidence="15 16">
    <name type="scientific">Sphingobacterium suaedae</name>
    <dbReference type="NCBI Taxonomy" id="1686402"/>
    <lineage>
        <taxon>Bacteria</taxon>
        <taxon>Pseudomonadati</taxon>
        <taxon>Bacteroidota</taxon>
        <taxon>Sphingobacteriia</taxon>
        <taxon>Sphingobacteriales</taxon>
        <taxon>Sphingobacteriaceae</taxon>
        <taxon>Sphingobacterium</taxon>
    </lineage>
</organism>
<evidence type="ECO:0000256" key="8">
    <source>
        <dbReference type="ARBA" id="ARBA00023170"/>
    </source>
</evidence>
<evidence type="ECO:0000256" key="2">
    <source>
        <dbReference type="ARBA" id="ARBA00022448"/>
    </source>
</evidence>
<keyword evidence="2 10" id="KW-0813">Transport</keyword>
<dbReference type="InterPro" id="IPR039426">
    <property type="entry name" value="TonB-dep_rcpt-like"/>
</dbReference>
<comment type="similarity">
    <text evidence="10 11">Belongs to the TonB-dependent receptor family.</text>
</comment>
<dbReference type="RefSeq" id="WP_380903428.1">
    <property type="nucleotide sequence ID" value="NZ_JBHUEG010000001.1"/>
</dbReference>
<dbReference type="InterPro" id="IPR008969">
    <property type="entry name" value="CarboxyPept-like_regulatory"/>
</dbReference>
<dbReference type="EMBL" id="JBHULR010000004">
    <property type="protein sequence ID" value="MFD2548047.1"/>
    <property type="molecule type" value="Genomic_DNA"/>
</dbReference>
<dbReference type="SUPFAM" id="SSF56935">
    <property type="entry name" value="Porins"/>
    <property type="match status" value="1"/>
</dbReference>
<evidence type="ECO:0000256" key="1">
    <source>
        <dbReference type="ARBA" id="ARBA00004571"/>
    </source>
</evidence>
<dbReference type="Gene3D" id="2.40.170.20">
    <property type="entry name" value="TonB-dependent receptor, beta-barrel domain"/>
    <property type="match status" value="1"/>
</dbReference>
<dbReference type="Gene3D" id="2.170.130.10">
    <property type="entry name" value="TonB-dependent receptor, plug domain"/>
    <property type="match status" value="1"/>
</dbReference>
<keyword evidence="6 11" id="KW-0798">TonB box</keyword>
<comment type="subcellular location">
    <subcellularLocation>
        <location evidence="1 10">Cell outer membrane</location>
        <topology evidence="1 10">Multi-pass membrane protein</topology>
    </subcellularLocation>
</comment>
<dbReference type="PANTHER" id="PTHR30069:SF29">
    <property type="entry name" value="HEMOGLOBIN AND HEMOGLOBIN-HAPTOGLOBIN-BINDING PROTEIN 1-RELATED"/>
    <property type="match status" value="1"/>
</dbReference>
<dbReference type="Pfam" id="PF00593">
    <property type="entry name" value="TonB_dep_Rec_b-barrel"/>
    <property type="match status" value="1"/>
</dbReference>
<keyword evidence="7 10" id="KW-0472">Membrane</keyword>
<keyword evidence="9 10" id="KW-0998">Cell outer membrane</keyword>
<dbReference type="PROSITE" id="PS52016">
    <property type="entry name" value="TONB_DEPENDENT_REC_3"/>
    <property type="match status" value="1"/>
</dbReference>
<dbReference type="InterPro" id="IPR012910">
    <property type="entry name" value="Plug_dom"/>
</dbReference>
<protein>
    <submittedName>
        <fullName evidence="15">TonB-dependent receptor domain-containing protein</fullName>
    </submittedName>
</protein>
<keyword evidence="8 15" id="KW-0675">Receptor</keyword>
<dbReference type="SUPFAM" id="SSF49464">
    <property type="entry name" value="Carboxypeptidase regulatory domain-like"/>
    <property type="match status" value="1"/>
</dbReference>
<keyword evidence="4 10" id="KW-0812">Transmembrane</keyword>
<evidence type="ECO:0000313" key="15">
    <source>
        <dbReference type="EMBL" id="MFD2548047.1"/>
    </source>
</evidence>
<gene>
    <name evidence="15" type="ORF">ACFSR5_10370</name>
</gene>
<name>A0ABW5KGY4_9SPHI</name>
<comment type="caution">
    <text evidence="15">The sequence shown here is derived from an EMBL/GenBank/DDBJ whole genome shotgun (WGS) entry which is preliminary data.</text>
</comment>